<evidence type="ECO:0000256" key="5">
    <source>
        <dbReference type="ARBA" id="ARBA00022692"/>
    </source>
</evidence>
<accession>A0A1X7JMZ0</accession>
<dbReference type="GO" id="GO:1990281">
    <property type="term" value="C:efflux pump complex"/>
    <property type="evidence" value="ECO:0007669"/>
    <property type="project" value="TreeGrafter"/>
</dbReference>
<dbReference type="InterPro" id="IPR051906">
    <property type="entry name" value="TolC-like"/>
</dbReference>
<dbReference type="OrthoDB" id="9811587at2"/>
<dbReference type="RefSeq" id="WP_085472665.1">
    <property type="nucleotide sequence ID" value="NZ_FXAU01000003.1"/>
</dbReference>
<keyword evidence="6" id="KW-0472">Membrane</keyword>
<keyword evidence="7" id="KW-0998">Cell outer membrane</keyword>
<sequence>MNNQSLYICFNSIMLLMLMWLPEMVVAQQNISLETCIQKGLENNLDFQIQQLKITYADKAQRSKGSRFLPQVAGGLTHNYSFGSTIDPASNARVSSNIQSNNFTVDANVSIFNFSELWESKLLGDDRTLALQNKAVLIRDYTLQLIQLYYDTYAAQEWKKVVSKQLEHSKEQLERIENEVNEGAKPVSDLYDIQVLYTQEKKIALQTAQEEANKKALLSHWINSSIDSSTTLTFIPPENGQVFIGTGYSPNVKLEELKAQKLTHEYKQLLAGYLPRVTLSYSYGTFYSSTIQGIFDTSLQFGSQLRNNKNQFLGLHVQVPIFSRGDRQRARQLKTIEIQEQQQLVEKTRVDFENSYSLEKQKKRQYEMLAPTLREGLEVAEKSLQTTQAKFEFGRIDISAYRMAKNQVLVASYDLLKNNLYYAMSNSLLKEMDTKSNETASN</sequence>
<organism evidence="8 9">
    <name type="scientific">Sphingobacterium psychroaquaticum</name>
    <dbReference type="NCBI Taxonomy" id="561061"/>
    <lineage>
        <taxon>Bacteria</taxon>
        <taxon>Pseudomonadati</taxon>
        <taxon>Bacteroidota</taxon>
        <taxon>Sphingobacteriia</taxon>
        <taxon>Sphingobacteriales</taxon>
        <taxon>Sphingobacteriaceae</taxon>
        <taxon>Sphingobacterium</taxon>
    </lineage>
</organism>
<evidence type="ECO:0000256" key="3">
    <source>
        <dbReference type="ARBA" id="ARBA00022448"/>
    </source>
</evidence>
<dbReference type="GO" id="GO:0015288">
    <property type="term" value="F:porin activity"/>
    <property type="evidence" value="ECO:0007669"/>
    <property type="project" value="TreeGrafter"/>
</dbReference>
<proteinExistence type="inferred from homology"/>
<keyword evidence="3" id="KW-0813">Transport</keyword>
<evidence type="ECO:0000256" key="2">
    <source>
        <dbReference type="ARBA" id="ARBA00007613"/>
    </source>
</evidence>
<comment type="similarity">
    <text evidence="2">Belongs to the outer membrane factor (OMF) (TC 1.B.17) family.</text>
</comment>
<evidence type="ECO:0000256" key="6">
    <source>
        <dbReference type="ARBA" id="ARBA00023136"/>
    </source>
</evidence>
<dbReference type="Gene3D" id="1.20.1600.10">
    <property type="entry name" value="Outer membrane efflux proteins (OEP)"/>
    <property type="match status" value="1"/>
</dbReference>
<dbReference type="SUPFAM" id="SSF56954">
    <property type="entry name" value="Outer membrane efflux proteins (OEP)"/>
    <property type="match status" value="1"/>
</dbReference>
<keyword evidence="9" id="KW-1185">Reference proteome</keyword>
<evidence type="ECO:0000313" key="9">
    <source>
        <dbReference type="Proteomes" id="UP000192980"/>
    </source>
</evidence>
<dbReference type="Pfam" id="PF02321">
    <property type="entry name" value="OEP"/>
    <property type="match status" value="1"/>
</dbReference>
<reference evidence="8 9" key="1">
    <citation type="submission" date="2017-04" db="EMBL/GenBank/DDBJ databases">
        <authorList>
            <person name="Afonso C.L."/>
            <person name="Miller P.J."/>
            <person name="Scott M.A."/>
            <person name="Spackman E."/>
            <person name="Goraichik I."/>
            <person name="Dimitrov K.M."/>
            <person name="Suarez D.L."/>
            <person name="Swayne D.E."/>
        </authorList>
    </citation>
    <scope>NUCLEOTIDE SEQUENCE [LARGE SCALE GENOMIC DNA]</scope>
    <source>
        <strain evidence="8 9">DSM 22418</strain>
    </source>
</reference>
<evidence type="ECO:0000256" key="1">
    <source>
        <dbReference type="ARBA" id="ARBA00004442"/>
    </source>
</evidence>
<dbReference type="STRING" id="561061.SAMN05660862_1907"/>
<keyword evidence="5" id="KW-0812">Transmembrane</keyword>
<dbReference type="EMBL" id="FXAU01000003">
    <property type="protein sequence ID" value="SMG29320.1"/>
    <property type="molecule type" value="Genomic_DNA"/>
</dbReference>
<dbReference type="PANTHER" id="PTHR30026:SF20">
    <property type="entry name" value="OUTER MEMBRANE PROTEIN TOLC"/>
    <property type="match status" value="1"/>
</dbReference>
<name>A0A1X7JMZ0_9SPHI</name>
<protein>
    <submittedName>
        <fullName evidence="8">Outer membrane protein</fullName>
    </submittedName>
</protein>
<dbReference type="GO" id="GO:0015562">
    <property type="term" value="F:efflux transmembrane transporter activity"/>
    <property type="evidence" value="ECO:0007669"/>
    <property type="project" value="InterPro"/>
</dbReference>
<dbReference type="InterPro" id="IPR003423">
    <property type="entry name" value="OMP_efflux"/>
</dbReference>
<dbReference type="Proteomes" id="UP000192980">
    <property type="component" value="Unassembled WGS sequence"/>
</dbReference>
<evidence type="ECO:0000256" key="4">
    <source>
        <dbReference type="ARBA" id="ARBA00022452"/>
    </source>
</evidence>
<dbReference type="AlphaFoldDB" id="A0A1X7JMZ0"/>
<dbReference type="GO" id="GO:0009279">
    <property type="term" value="C:cell outer membrane"/>
    <property type="evidence" value="ECO:0007669"/>
    <property type="project" value="UniProtKB-SubCell"/>
</dbReference>
<evidence type="ECO:0000256" key="7">
    <source>
        <dbReference type="ARBA" id="ARBA00023237"/>
    </source>
</evidence>
<comment type="subcellular location">
    <subcellularLocation>
        <location evidence="1">Cell outer membrane</location>
    </subcellularLocation>
</comment>
<gene>
    <name evidence="8" type="ORF">SAMN05660862_1907</name>
</gene>
<keyword evidence="4" id="KW-1134">Transmembrane beta strand</keyword>
<evidence type="ECO:0000313" key="8">
    <source>
        <dbReference type="EMBL" id="SMG29320.1"/>
    </source>
</evidence>
<dbReference type="PANTHER" id="PTHR30026">
    <property type="entry name" value="OUTER MEMBRANE PROTEIN TOLC"/>
    <property type="match status" value="1"/>
</dbReference>